<dbReference type="Gene3D" id="2.60.120.920">
    <property type="match status" value="1"/>
</dbReference>
<reference evidence="2" key="1">
    <citation type="submission" date="2020-05" db="EMBL/GenBank/DDBJ databases">
        <title>Phylogenomic resolution of chytrid fungi.</title>
        <authorList>
            <person name="Stajich J.E."/>
            <person name="Amses K."/>
            <person name="Simmons R."/>
            <person name="Seto K."/>
            <person name="Myers J."/>
            <person name="Bonds A."/>
            <person name="Quandt C.A."/>
            <person name="Barry K."/>
            <person name="Liu P."/>
            <person name="Grigoriev I."/>
            <person name="Longcore J.E."/>
            <person name="James T.Y."/>
        </authorList>
    </citation>
    <scope>NUCLEOTIDE SEQUENCE</scope>
    <source>
        <strain evidence="2">PLAUS21</strain>
    </source>
</reference>
<sequence length="649" mass="71424">MDRMQGNLIVPDTITFDSNFFSQFFGFSVYGGHDYSSSIQLYSKLNDAWTAGNNKSVTDSVVVSGNCQFTTGQIVVYATWSTFGSHQALVDEITALTRIANQNIDARVNNVLATLYPSDQVITDLPYILRLTNGKNVNGKVNGIIGSAASHLYYNGSYSISNASFAGNIDLWSNNCTIFPNSKLTNVTSLQFHSYAGNYQLTIFANQSKFDLNIGSKEVDIVANLTGSVEFHGMAVADIFNSGYAIGNLSGLSAQTLVYTLLPVIVIMLVLVGARLLQKKELANEIAIEREHIRKTLADKFVRTYQPDSEDAVLALNAASAIPESMEGIEGAVTWLQVRHFEDYPFDVLPIAKISKMVNGYQTLEFVTSRECSIQTNASLNPHYFSRTDLQPPPSFAEDEESNEAYFEVKIVSLDKGNIGIGFATCPYPPFMLPGFTFTSIGYHSKNGRVYLNDHDEKGVECGEPLVEGDVLGVGFRIVEYDRVGNHILNQTVFYFTRNGTRIGDEFITDEFYPQKIYPTIGATGNCVVQVSFGEGENLFYPPTEWKVNVAEENTVQVQIDDQGDRNVVPAEQATGENTVQVEIQVNNNQMQEQPKMAIQVEGTAHIIPPVEAVGKDAISPGGANDSLENNTPLPFNIEAIEMVSLQKK</sequence>
<dbReference type="Pfam" id="PF00622">
    <property type="entry name" value="SPRY"/>
    <property type="match status" value="1"/>
</dbReference>
<keyword evidence="3" id="KW-1185">Reference proteome</keyword>
<dbReference type="Proteomes" id="UP001210925">
    <property type="component" value="Unassembled WGS sequence"/>
</dbReference>
<dbReference type="SUPFAM" id="SSF49899">
    <property type="entry name" value="Concanavalin A-like lectins/glucanases"/>
    <property type="match status" value="1"/>
</dbReference>
<accession>A0AAD5UDA4</accession>
<organism evidence="2 3">
    <name type="scientific">Boothiomyces macroporosus</name>
    <dbReference type="NCBI Taxonomy" id="261099"/>
    <lineage>
        <taxon>Eukaryota</taxon>
        <taxon>Fungi</taxon>
        <taxon>Fungi incertae sedis</taxon>
        <taxon>Chytridiomycota</taxon>
        <taxon>Chytridiomycota incertae sedis</taxon>
        <taxon>Chytridiomycetes</taxon>
        <taxon>Rhizophydiales</taxon>
        <taxon>Terramycetaceae</taxon>
        <taxon>Boothiomyces</taxon>
    </lineage>
</organism>
<proteinExistence type="predicted"/>
<evidence type="ECO:0000313" key="2">
    <source>
        <dbReference type="EMBL" id="KAJ3254451.1"/>
    </source>
</evidence>
<dbReference type="SMART" id="SM00449">
    <property type="entry name" value="SPRY"/>
    <property type="match status" value="1"/>
</dbReference>
<dbReference type="InterPro" id="IPR043136">
    <property type="entry name" value="B30.2/SPRY_sf"/>
</dbReference>
<dbReference type="EMBL" id="JADGKB010000085">
    <property type="protein sequence ID" value="KAJ3254451.1"/>
    <property type="molecule type" value="Genomic_DNA"/>
</dbReference>
<feature type="domain" description="SPRY" evidence="1">
    <location>
        <begin position="402"/>
        <end position="537"/>
    </location>
</feature>
<evidence type="ECO:0000313" key="3">
    <source>
        <dbReference type="Proteomes" id="UP001210925"/>
    </source>
</evidence>
<name>A0AAD5UDA4_9FUNG</name>
<dbReference type="AlphaFoldDB" id="A0AAD5UDA4"/>
<protein>
    <submittedName>
        <fullName evidence="2">Rsp5p-dependent ubiquitination, sorting of cargo proteins at the multivesicular body</fullName>
    </submittedName>
</protein>
<dbReference type="InterPro" id="IPR003877">
    <property type="entry name" value="SPRY_dom"/>
</dbReference>
<evidence type="ECO:0000259" key="1">
    <source>
        <dbReference type="SMART" id="SM00449"/>
    </source>
</evidence>
<comment type="caution">
    <text evidence="2">The sequence shown here is derived from an EMBL/GenBank/DDBJ whole genome shotgun (WGS) entry which is preliminary data.</text>
</comment>
<gene>
    <name evidence="2" type="primary">SSH4_11</name>
    <name evidence="2" type="ORF">HK103_007169</name>
</gene>
<dbReference type="InterPro" id="IPR013320">
    <property type="entry name" value="ConA-like_dom_sf"/>
</dbReference>